<dbReference type="Pfam" id="PF04551">
    <property type="entry name" value="GcpE"/>
    <property type="match status" value="1"/>
</dbReference>
<dbReference type="InterPro" id="IPR058578">
    <property type="entry name" value="IspG_TIM"/>
</dbReference>
<dbReference type="HAMAP" id="MF_00159">
    <property type="entry name" value="IspG"/>
    <property type="match status" value="1"/>
</dbReference>
<dbReference type="NCBIfam" id="TIGR00612">
    <property type="entry name" value="ispG_gcpE"/>
    <property type="match status" value="1"/>
</dbReference>
<dbReference type="Pfam" id="PF26540">
    <property type="entry name" value="GcpE_C"/>
    <property type="match status" value="1"/>
</dbReference>
<dbReference type="PIRSF" id="PIRSF004640">
    <property type="entry name" value="IspG"/>
    <property type="match status" value="1"/>
</dbReference>
<evidence type="ECO:0000256" key="7">
    <source>
        <dbReference type="HAMAP-Rule" id="MF_00159"/>
    </source>
</evidence>
<keyword evidence="6 7" id="KW-0414">Isoprene biosynthesis</keyword>
<dbReference type="PANTHER" id="PTHR30454:SF0">
    <property type="entry name" value="4-HYDROXY-3-METHYLBUT-2-EN-1-YL DIPHOSPHATE SYNTHASE (FERREDOXIN), CHLOROPLASTIC"/>
    <property type="match status" value="1"/>
</dbReference>
<reference evidence="10 11" key="1">
    <citation type="submission" date="2023-10" db="EMBL/GenBank/DDBJ databases">
        <title>Two novel species belonging to the OM43/NOR5 clade.</title>
        <authorList>
            <person name="Park M."/>
        </authorList>
    </citation>
    <scope>NUCLEOTIDE SEQUENCE [LARGE SCALE GENOMIC DNA]</scope>
    <source>
        <strain evidence="10 11">IMCC45268</strain>
    </source>
</reference>
<keyword evidence="11" id="KW-1185">Reference proteome</keyword>
<dbReference type="InterPro" id="IPR004588">
    <property type="entry name" value="IspG_bac-typ"/>
</dbReference>
<sequence>MNKNKPSPIKRRKSRQIHVGNVPVGGDAPISVQSMTNTETCDVEATVGQIAALEAAGADIVRVSVPSMDAAEAFKQIRAQAKLPLVADIHFDHNIALKVAEYGVDCLRINPGNIGRDDKVREVIASARDKGIPIRIGVNAGSIGKELQRKYGEPTAEALVESAMHHVDILDKHDYPDFKVSVKASEIFMAVDAYRLLAKEIDQPLHLGITEAGGFRGGTVKSSIGLGMLLYEGIGDTIRISLAADPVQEVKVGFDILKSLKLRSNGINFVACPSCSRQNFDVIGTMNELEQRLDDIRTPMDVAVIGCIVNGPGEAREADVGLTGATPSNLIYVDGEPDHKVSNNEFVDHLEGVIRARAAKLDEERAEADAKLIARSAS</sequence>
<dbReference type="SUPFAM" id="SSF56014">
    <property type="entry name" value="Nitrite and sulphite reductase 4Fe-4S domain-like"/>
    <property type="match status" value="1"/>
</dbReference>
<evidence type="ECO:0000256" key="1">
    <source>
        <dbReference type="ARBA" id="ARBA00022485"/>
    </source>
</evidence>
<evidence type="ECO:0000256" key="6">
    <source>
        <dbReference type="ARBA" id="ARBA00023229"/>
    </source>
</evidence>
<evidence type="ECO:0000313" key="10">
    <source>
        <dbReference type="EMBL" id="WOJ96215.1"/>
    </source>
</evidence>
<dbReference type="PANTHER" id="PTHR30454">
    <property type="entry name" value="4-HYDROXY-3-METHYLBUT-2-EN-1-YL DIPHOSPHATE SYNTHASE"/>
    <property type="match status" value="1"/>
</dbReference>
<feature type="binding site" evidence="7">
    <location>
        <position position="272"/>
    </location>
    <ligand>
        <name>[4Fe-4S] cluster</name>
        <dbReference type="ChEBI" id="CHEBI:49883"/>
    </ligand>
</feature>
<comment type="catalytic activity">
    <reaction evidence="7">
        <text>(2E)-4-hydroxy-3-methylbut-2-enyl diphosphate + oxidized [flavodoxin] + H2O + 2 H(+) = 2-C-methyl-D-erythritol 2,4-cyclic diphosphate + reduced [flavodoxin]</text>
        <dbReference type="Rhea" id="RHEA:43604"/>
        <dbReference type="Rhea" id="RHEA-COMP:10622"/>
        <dbReference type="Rhea" id="RHEA-COMP:10623"/>
        <dbReference type="ChEBI" id="CHEBI:15377"/>
        <dbReference type="ChEBI" id="CHEBI:15378"/>
        <dbReference type="ChEBI" id="CHEBI:57618"/>
        <dbReference type="ChEBI" id="CHEBI:58210"/>
        <dbReference type="ChEBI" id="CHEBI:58483"/>
        <dbReference type="ChEBI" id="CHEBI:128753"/>
        <dbReference type="EC" id="1.17.7.3"/>
    </reaction>
</comment>
<accession>A0ABZ0IAP8</accession>
<feature type="binding site" evidence="7">
    <location>
        <position position="275"/>
    </location>
    <ligand>
        <name>[4Fe-4S] cluster</name>
        <dbReference type="ChEBI" id="CHEBI:49883"/>
    </ligand>
</feature>
<keyword evidence="2 7" id="KW-0479">Metal-binding</keyword>
<comment type="function">
    <text evidence="7">Converts 2C-methyl-D-erythritol 2,4-cyclodiphosphate (ME-2,4cPP) into 1-hydroxy-2-methyl-2-(E)-butenyl 4-diphosphate.</text>
</comment>
<evidence type="ECO:0000259" key="9">
    <source>
        <dbReference type="Pfam" id="PF26540"/>
    </source>
</evidence>
<feature type="domain" description="IspG C-terminal" evidence="9">
    <location>
        <begin position="268"/>
        <end position="354"/>
    </location>
</feature>
<evidence type="ECO:0000256" key="3">
    <source>
        <dbReference type="ARBA" id="ARBA00023002"/>
    </source>
</evidence>
<dbReference type="EC" id="1.17.7.3" evidence="7"/>
<name>A0ABZ0IAP8_9GAMM</name>
<dbReference type="NCBIfam" id="NF001540">
    <property type="entry name" value="PRK00366.1"/>
    <property type="match status" value="1"/>
</dbReference>
<dbReference type="Proteomes" id="UP001626549">
    <property type="component" value="Chromosome"/>
</dbReference>
<organism evidence="10 11">
    <name type="scientific">Congregibacter brevis</name>
    <dbReference type="NCBI Taxonomy" id="3081201"/>
    <lineage>
        <taxon>Bacteria</taxon>
        <taxon>Pseudomonadati</taxon>
        <taxon>Pseudomonadota</taxon>
        <taxon>Gammaproteobacteria</taxon>
        <taxon>Cellvibrionales</taxon>
        <taxon>Halieaceae</taxon>
        <taxon>Congregibacter</taxon>
    </lineage>
</organism>
<dbReference type="InterPro" id="IPR011005">
    <property type="entry name" value="Dihydropteroate_synth-like_sf"/>
</dbReference>
<dbReference type="InterPro" id="IPR016425">
    <property type="entry name" value="IspG_bac"/>
</dbReference>
<feature type="binding site" evidence="7">
    <location>
        <position position="314"/>
    </location>
    <ligand>
        <name>[4Fe-4S] cluster</name>
        <dbReference type="ChEBI" id="CHEBI:49883"/>
    </ligand>
</feature>
<dbReference type="GO" id="GO:0046429">
    <property type="term" value="F:4-hydroxy-3-methylbut-2-en-1-yl diphosphate synthase activity (ferredoxin)"/>
    <property type="evidence" value="ECO:0007669"/>
    <property type="project" value="UniProtKB-EC"/>
</dbReference>
<dbReference type="RefSeq" id="WP_407326902.1">
    <property type="nucleotide sequence ID" value="NZ_CP136865.1"/>
</dbReference>
<dbReference type="Gene3D" id="3.20.20.20">
    <property type="entry name" value="Dihydropteroate synthase-like"/>
    <property type="match status" value="1"/>
</dbReference>
<comment type="cofactor">
    <cofactor evidence="7">
        <name>[4Fe-4S] cluster</name>
        <dbReference type="ChEBI" id="CHEBI:49883"/>
    </cofactor>
    <text evidence="7">Binds 1 [4Fe-4S] cluster.</text>
</comment>
<dbReference type="InterPro" id="IPR058579">
    <property type="entry name" value="IspG_C"/>
</dbReference>
<keyword evidence="3 7" id="KW-0560">Oxidoreductase</keyword>
<keyword evidence="5 7" id="KW-0411">Iron-sulfur</keyword>
<comment type="pathway">
    <text evidence="7">Isoprenoid biosynthesis; isopentenyl diphosphate biosynthesis via DXP pathway; isopentenyl diphosphate from 1-deoxy-D-xylulose 5-phosphate: step 5/6.</text>
</comment>
<dbReference type="SUPFAM" id="SSF51717">
    <property type="entry name" value="Dihydropteroate synthetase-like"/>
    <property type="match status" value="1"/>
</dbReference>
<dbReference type="InterPro" id="IPR045854">
    <property type="entry name" value="NO2/SO3_Rdtase_4Fe4S_sf"/>
</dbReference>
<gene>
    <name evidence="7 10" type="primary">ispG</name>
    <name evidence="10" type="synonym">gcpE</name>
    <name evidence="10" type="ORF">R0137_13305</name>
</gene>
<proteinExistence type="inferred from homology"/>
<evidence type="ECO:0000256" key="2">
    <source>
        <dbReference type="ARBA" id="ARBA00022723"/>
    </source>
</evidence>
<dbReference type="Gene3D" id="3.30.413.10">
    <property type="entry name" value="Sulfite Reductase Hemoprotein, domain 1"/>
    <property type="match status" value="1"/>
</dbReference>
<evidence type="ECO:0000256" key="5">
    <source>
        <dbReference type="ARBA" id="ARBA00023014"/>
    </source>
</evidence>
<feature type="binding site" evidence="7">
    <location>
        <position position="307"/>
    </location>
    <ligand>
        <name>[4Fe-4S] cluster</name>
        <dbReference type="ChEBI" id="CHEBI:49883"/>
    </ligand>
</feature>
<keyword evidence="1 7" id="KW-0004">4Fe-4S</keyword>
<comment type="similarity">
    <text evidence="7">Belongs to the IspG family.</text>
</comment>
<keyword evidence="4 7" id="KW-0408">Iron</keyword>
<feature type="domain" description="IspG TIM-barrel" evidence="8">
    <location>
        <begin position="14"/>
        <end position="253"/>
    </location>
</feature>
<evidence type="ECO:0000313" key="11">
    <source>
        <dbReference type="Proteomes" id="UP001626549"/>
    </source>
</evidence>
<dbReference type="EMBL" id="CP136865">
    <property type="protein sequence ID" value="WOJ96215.1"/>
    <property type="molecule type" value="Genomic_DNA"/>
</dbReference>
<evidence type="ECO:0000256" key="4">
    <source>
        <dbReference type="ARBA" id="ARBA00023004"/>
    </source>
</evidence>
<evidence type="ECO:0000259" key="8">
    <source>
        <dbReference type="Pfam" id="PF04551"/>
    </source>
</evidence>
<protein>
    <recommendedName>
        <fullName evidence="7">4-hydroxy-3-methylbut-2-en-1-yl diphosphate synthase (flavodoxin)</fullName>
        <ecNumber evidence="7">1.17.7.3</ecNumber>
    </recommendedName>
    <alternativeName>
        <fullName evidence="7">1-hydroxy-2-methyl-2-(E)-butenyl 4-diphosphate synthase</fullName>
    </alternativeName>
</protein>